<evidence type="ECO:0000259" key="2">
    <source>
        <dbReference type="Pfam" id="PF04740"/>
    </source>
</evidence>
<reference evidence="4" key="1">
    <citation type="submission" date="2017-08" db="EMBL/GenBank/DDBJ databases">
        <authorList>
            <person name="Varghese N."/>
            <person name="Submissions S."/>
        </authorList>
    </citation>
    <scope>NUCLEOTIDE SEQUENCE [LARGE SCALE GENOMIC DNA]</scope>
    <source>
        <strain evidence="4">JC23</strain>
    </source>
</reference>
<feature type="domain" description="LXG" evidence="2">
    <location>
        <begin position="1"/>
        <end position="80"/>
    </location>
</feature>
<gene>
    <name evidence="3" type="ORF">SAMN05877842_11941</name>
</gene>
<organism evidence="3 4">
    <name type="scientific">Ureibacillus acetophenoni</name>
    <dbReference type="NCBI Taxonomy" id="614649"/>
    <lineage>
        <taxon>Bacteria</taxon>
        <taxon>Bacillati</taxon>
        <taxon>Bacillota</taxon>
        <taxon>Bacilli</taxon>
        <taxon>Bacillales</taxon>
        <taxon>Caryophanaceae</taxon>
        <taxon>Ureibacillus</taxon>
    </lineage>
</organism>
<dbReference type="OrthoDB" id="2452656at2"/>
<name>A0A285UU08_9BACL</name>
<sequence length="121" mass="13640">MIEALNTLEPDQSGYIDQSYLESEVEQGLDNAKEVAETLTSETNSIMGEVSDIVSLPNLDDSEVQTENQNAKRHRDTTVTDQTLEKYGFHVVDHLFFAILSDPTAKIMTAEIFRPIEENDF</sequence>
<evidence type="ECO:0000256" key="1">
    <source>
        <dbReference type="ARBA" id="ARBA00034117"/>
    </source>
</evidence>
<keyword evidence="4" id="KW-1185">Reference proteome</keyword>
<dbReference type="AlphaFoldDB" id="A0A285UU08"/>
<dbReference type="Proteomes" id="UP000219252">
    <property type="component" value="Unassembled WGS sequence"/>
</dbReference>
<accession>A0A285UU08</accession>
<protein>
    <submittedName>
        <fullName evidence="3">WXG superfamily protein probably secreted by type VII secretion system</fullName>
    </submittedName>
</protein>
<dbReference type="EMBL" id="OBQC01000019">
    <property type="protein sequence ID" value="SOC44186.1"/>
    <property type="molecule type" value="Genomic_DNA"/>
</dbReference>
<evidence type="ECO:0000313" key="4">
    <source>
        <dbReference type="Proteomes" id="UP000219252"/>
    </source>
</evidence>
<evidence type="ECO:0000313" key="3">
    <source>
        <dbReference type="EMBL" id="SOC44186.1"/>
    </source>
</evidence>
<comment type="similarity">
    <text evidence="1">In the N-terminal section; belongs to the LXG family.</text>
</comment>
<proteinExistence type="inferred from homology"/>
<dbReference type="InterPro" id="IPR006829">
    <property type="entry name" value="LXG_dom"/>
</dbReference>
<dbReference type="Pfam" id="PF04740">
    <property type="entry name" value="LXG"/>
    <property type="match status" value="1"/>
</dbReference>